<sequence>MTSRTTQTVVHFSTPFRLPDFDTVQPAGDYRVDHDEEVIEGASWLAWRRVGSFIHLPGIGMRGLTQQMVPINLADLDAILEKDKQP</sequence>
<accession>A0ABV7K9V0</accession>
<evidence type="ECO:0000313" key="1">
    <source>
        <dbReference type="EMBL" id="MFC3206087.1"/>
    </source>
</evidence>
<keyword evidence="2" id="KW-1185">Reference proteome</keyword>
<evidence type="ECO:0000313" key="2">
    <source>
        <dbReference type="Proteomes" id="UP001595583"/>
    </source>
</evidence>
<gene>
    <name evidence="1" type="ORF">ACFOHJ_07690</name>
</gene>
<organism evidence="1 2">
    <name type="scientific">Aquamicrobium soli</name>
    <dbReference type="NCBI Taxonomy" id="1811518"/>
    <lineage>
        <taxon>Bacteria</taxon>
        <taxon>Pseudomonadati</taxon>
        <taxon>Pseudomonadota</taxon>
        <taxon>Alphaproteobacteria</taxon>
        <taxon>Hyphomicrobiales</taxon>
        <taxon>Phyllobacteriaceae</taxon>
        <taxon>Aquamicrobium</taxon>
    </lineage>
</organism>
<dbReference type="EMBL" id="JBHRTK010000009">
    <property type="protein sequence ID" value="MFC3206087.1"/>
    <property type="molecule type" value="Genomic_DNA"/>
</dbReference>
<dbReference type="Proteomes" id="UP001595583">
    <property type="component" value="Unassembled WGS sequence"/>
</dbReference>
<reference evidence="2" key="1">
    <citation type="journal article" date="2019" name="Int. J. Syst. Evol. Microbiol.">
        <title>The Global Catalogue of Microorganisms (GCM) 10K type strain sequencing project: providing services to taxonomists for standard genome sequencing and annotation.</title>
        <authorList>
            <consortium name="The Broad Institute Genomics Platform"/>
            <consortium name="The Broad Institute Genome Sequencing Center for Infectious Disease"/>
            <person name="Wu L."/>
            <person name="Ma J."/>
        </authorList>
    </citation>
    <scope>NUCLEOTIDE SEQUENCE [LARGE SCALE GENOMIC DNA]</scope>
    <source>
        <strain evidence="2">KCTC 52165</strain>
    </source>
</reference>
<protein>
    <submittedName>
        <fullName evidence="1">Uncharacterized protein</fullName>
    </submittedName>
</protein>
<comment type="caution">
    <text evidence="1">The sequence shown here is derived from an EMBL/GenBank/DDBJ whole genome shotgun (WGS) entry which is preliminary data.</text>
</comment>
<proteinExistence type="predicted"/>
<dbReference type="RefSeq" id="WP_378219898.1">
    <property type="nucleotide sequence ID" value="NZ_JBHRTK010000009.1"/>
</dbReference>
<name>A0ABV7K9V0_9HYPH</name>